<proteinExistence type="predicted"/>
<protein>
    <submittedName>
        <fullName evidence="1">Uncharacterized protein</fullName>
    </submittedName>
</protein>
<accession>A0A2A2ELV6</accession>
<keyword evidence="2" id="KW-1185">Reference proteome</keyword>
<comment type="caution">
    <text evidence="1">The sequence shown here is derived from an EMBL/GenBank/DDBJ whole genome shotgun (WGS) entry which is preliminary data.</text>
</comment>
<gene>
    <name evidence="1" type="ORF">B1400_0217</name>
</gene>
<dbReference type="Proteomes" id="UP000217986">
    <property type="component" value="Unassembled WGS sequence"/>
</dbReference>
<name>A0A2A2ELV6_9BIFI</name>
<evidence type="ECO:0000313" key="2">
    <source>
        <dbReference type="Proteomes" id="UP000217986"/>
    </source>
</evidence>
<organism evidence="1 2">
    <name type="scientific">Bifidobacterium italicum</name>
    <dbReference type="NCBI Taxonomy" id="1960968"/>
    <lineage>
        <taxon>Bacteria</taxon>
        <taxon>Bacillati</taxon>
        <taxon>Actinomycetota</taxon>
        <taxon>Actinomycetes</taxon>
        <taxon>Bifidobacteriales</taxon>
        <taxon>Bifidobacteriaceae</taxon>
        <taxon>Bifidobacterium</taxon>
    </lineage>
</organism>
<reference evidence="1 2" key="1">
    <citation type="journal article" date="2017" name="ISME J.">
        <title>Unveiling bifidobacterial biogeography across the mammalian branch of the tree of life.</title>
        <authorList>
            <person name="Milani C."/>
            <person name="Mangifesta M."/>
            <person name="Mancabelli L."/>
            <person name="Lugli G.A."/>
            <person name="James K."/>
            <person name="Duranti S."/>
            <person name="Turroni F."/>
            <person name="Ferrario C."/>
            <person name="Ossiprandi M.C."/>
            <person name="van Sinderen D."/>
            <person name="Ventura M."/>
        </authorList>
    </citation>
    <scope>NUCLEOTIDE SEQUENCE [LARGE SCALE GENOMIC DNA]</scope>
    <source>
        <strain evidence="1 2">70</strain>
    </source>
</reference>
<sequence>MPWVFRVSIICVLLVFYLACWFAANAYVDREVDAYQSAERVWVASEGMLNDTNRMLRRLPQNLRKQAQEETSIRPPVASTANAYLGSPYRSPYVWVLMRDAWKIRQERDAQIGAALQNLDNNTSQYDALNAEQCGSW</sequence>
<evidence type="ECO:0000313" key="1">
    <source>
        <dbReference type="EMBL" id="PAU70023.1"/>
    </source>
</evidence>
<dbReference type="AlphaFoldDB" id="A0A2A2ELV6"/>
<dbReference type="EMBL" id="MVOG01000004">
    <property type="protein sequence ID" value="PAU70023.1"/>
    <property type="molecule type" value="Genomic_DNA"/>
</dbReference>